<accession>S7VWW4</accession>
<dbReference type="SUPFAM" id="SSF53756">
    <property type="entry name" value="UDP-Glycosyltransferase/glycogen phosphorylase"/>
    <property type="match status" value="1"/>
</dbReference>
<evidence type="ECO:0000313" key="4">
    <source>
        <dbReference type="Proteomes" id="UP000014962"/>
    </source>
</evidence>
<organism evidence="3 4">
    <name type="scientific">Winogradskyella psychrotolerans RS-3</name>
    <dbReference type="NCBI Taxonomy" id="641526"/>
    <lineage>
        <taxon>Bacteria</taxon>
        <taxon>Pseudomonadati</taxon>
        <taxon>Bacteroidota</taxon>
        <taxon>Flavobacteriia</taxon>
        <taxon>Flavobacteriales</taxon>
        <taxon>Flavobacteriaceae</taxon>
        <taxon>Winogradskyella</taxon>
    </lineage>
</organism>
<evidence type="ECO:0000259" key="2">
    <source>
        <dbReference type="Pfam" id="PF00534"/>
    </source>
</evidence>
<keyword evidence="1" id="KW-1133">Transmembrane helix</keyword>
<evidence type="ECO:0000256" key="1">
    <source>
        <dbReference type="SAM" id="Phobius"/>
    </source>
</evidence>
<gene>
    <name evidence="3" type="ORF">ADIWIN_0124</name>
</gene>
<dbReference type="eggNOG" id="COG0438">
    <property type="taxonomic scope" value="Bacteria"/>
</dbReference>
<keyword evidence="4" id="KW-1185">Reference proteome</keyword>
<dbReference type="PANTHER" id="PTHR45947">
    <property type="entry name" value="SULFOQUINOVOSYL TRANSFERASE SQD2"/>
    <property type="match status" value="1"/>
</dbReference>
<sequence>MKDKKIVLAFIDWYRPGYKAGGTVTSFGNFVDYLESFFDFKIVTRDTDFLETKVYPKIHSDAWNKMNDSQCYYFSKSNLSYSTIKKIILNSDYDFIYVNGLFSYYFSILPVFFSKKENCILNPHGMLSDQAFSVKSFKKKIFLKLANTFKIYKHVVFHVSNEDEAIAVRKRIQVFKSIEIANQFPRKLKYIAQVKEKKQNPVRFINVARISIEKGTLVMLKALNFIIEPLELDLYGPIYDEAYWLKCQEVISGLPKHIKVTYKGFINNEAIPMTLTKYDFFVLLSEGENFGHAIIEALSVGLPVLISNKTPWKDLKSKCIGWDMDITNESNIIINFNEAIKMPNEVYEKWSSTATKFVIDFTLNTEVIEQNKALFLNT</sequence>
<evidence type="ECO:0000313" key="3">
    <source>
        <dbReference type="EMBL" id="EPR74760.1"/>
    </source>
</evidence>
<comment type="caution">
    <text evidence="3">The sequence shown here is derived from an EMBL/GenBank/DDBJ whole genome shotgun (WGS) entry which is preliminary data.</text>
</comment>
<name>S7VWW4_9FLAO</name>
<dbReference type="PANTHER" id="PTHR45947:SF3">
    <property type="entry name" value="SULFOQUINOVOSYL TRANSFERASE SQD2"/>
    <property type="match status" value="1"/>
</dbReference>
<reference evidence="3 4" key="1">
    <citation type="journal article" date="2013" name="Genome Announc.">
        <title>Draft Genome Sequence of Winogradskyella psychrotolerans RS-3T, Isolated from the Marine Transect of Kongsfjorden, Ny-Alesund, Svalbard, Arctic Ocean.</title>
        <authorList>
            <person name="Kumar Pinnaka A."/>
            <person name="Ara S."/>
            <person name="Singh A."/>
            <person name="Shivaji S."/>
        </authorList>
    </citation>
    <scope>NUCLEOTIDE SEQUENCE [LARGE SCALE GENOMIC DNA]</scope>
    <source>
        <strain evidence="3 4">RS-3</strain>
    </source>
</reference>
<dbReference type="InterPro" id="IPR050194">
    <property type="entry name" value="Glycosyltransferase_grp1"/>
</dbReference>
<feature type="transmembrane region" description="Helical" evidence="1">
    <location>
        <begin position="95"/>
        <end position="113"/>
    </location>
</feature>
<protein>
    <submittedName>
        <fullName evidence="3">Glycosyl transferase, group 1</fullName>
    </submittedName>
</protein>
<dbReference type="CDD" id="cd03801">
    <property type="entry name" value="GT4_PimA-like"/>
    <property type="match status" value="1"/>
</dbReference>
<dbReference type="EMBL" id="ATMR01000007">
    <property type="protein sequence ID" value="EPR74760.1"/>
    <property type="molecule type" value="Genomic_DNA"/>
</dbReference>
<feature type="domain" description="Glycosyl transferase family 1" evidence="2">
    <location>
        <begin position="193"/>
        <end position="354"/>
    </location>
</feature>
<dbReference type="InterPro" id="IPR001296">
    <property type="entry name" value="Glyco_trans_1"/>
</dbReference>
<dbReference type="Proteomes" id="UP000014962">
    <property type="component" value="Unassembled WGS sequence"/>
</dbReference>
<keyword evidence="1" id="KW-0472">Membrane</keyword>
<dbReference type="RefSeq" id="WP_020895725.1">
    <property type="nucleotide sequence ID" value="NZ_ATMR01000007.1"/>
</dbReference>
<keyword evidence="3" id="KW-0808">Transferase</keyword>
<proteinExistence type="predicted"/>
<dbReference type="STRING" id="641526.ADIWIN_0124"/>
<dbReference type="Pfam" id="PF00534">
    <property type="entry name" value="Glycos_transf_1"/>
    <property type="match status" value="1"/>
</dbReference>
<dbReference type="Gene3D" id="3.40.50.2000">
    <property type="entry name" value="Glycogen Phosphorylase B"/>
    <property type="match status" value="2"/>
</dbReference>
<dbReference type="GO" id="GO:0016758">
    <property type="term" value="F:hexosyltransferase activity"/>
    <property type="evidence" value="ECO:0007669"/>
    <property type="project" value="TreeGrafter"/>
</dbReference>
<dbReference type="AlphaFoldDB" id="S7VWW4"/>
<keyword evidence="1" id="KW-0812">Transmembrane</keyword>
<dbReference type="OrthoDB" id="9790710at2"/>